<dbReference type="Proteomes" id="UP000184233">
    <property type="component" value="Unassembled WGS sequence"/>
</dbReference>
<gene>
    <name evidence="2" type="ORF">BGO89_07235</name>
</gene>
<name>A0A1M3KZI6_9BACT</name>
<keyword evidence="1" id="KW-0732">Signal</keyword>
<feature type="chain" id="PRO_5013245536" description="NolW-like domain-containing protein" evidence="1">
    <location>
        <begin position="24"/>
        <end position="302"/>
    </location>
</feature>
<organism evidence="2 3">
    <name type="scientific">Candidatus Kapaibacterium thiocyanatum</name>
    <dbReference type="NCBI Taxonomy" id="1895771"/>
    <lineage>
        <taxon>Bacteria</taxon>
        <taxon>Pseudomonadati</taxon>
        <taxon>Candidatus Kapaibacteriota</taxon>
        <taxon>Candidatus Kapaibacteriia</taxon>
        <taxon>Candidatus Kapaibacteriales</taxon>
        <taxon>Candidatus Kapaibacteriaceae</taxon>
        <taxon>Candidatus Kapaibacterium</taxon>
    </lineage>
</organism>
<accession>A0A1M3KZI6</accession>
<evidence type="ECO:0000313" key="2">
    <source>
        <dbReference type="EMBL" id="OJX57755.1"/>
    </source>
</evidence>
<evidence type="ECO:0008006" key="4">
    <source>
        <dbReference type="Google" id="ProtNLM"/>
    </source>
</evidence>
<evidence type="ECO:0000313" key="3">
    <source>
        <dbReference type="Proteomes" id="UP000184233"/>
    </source>
</evidence>
<sequence>MAPAIRYALAVLILCSIASPLMAQGKPGAWPLNLKPGMTSEKVLGLLEDQEIKVQSSSPTNIVVGPRTVYGRICERVTILLDASSAVERTDVLYKITGNIKRDAQTVEGLVGELTTAFGAPEKNNDYSYTWWAGNEAPASIGVGDDEKQLVVSLFKLANDSAAAAEAEEDKKVRFPYGVEPMSTRADAEKAVRNNGGLITSTEDDAIYIGKGIFWNVNSTGGVLLVNDQGFIHACEFTMEFENEDQRFAITDAISIKMNRMYGAGDTTPEGGRVWYKGETAIANLRLPDDNTLVLTIAAATP</sequence>
<reference evidence="2 3" key="1">
    <citation type="submission" date="2016-09" db="EMBL/GenBank/DDBJ databases">
        <title>Genome-resolved meta-omics ties microbial dynamics to process performance in biotechnology for thiocyanate degradation.</title>
        <authorList>
            <person name="Kantor R.S."/>
            <person name="Huddy R.J."/>
            <person name="Iyer R."/>
            <person name="Thomas B.C."/>
            <person name="Brown C.T."/>
            <person name="Anantharaman K."/>
            <person name="Tringe S."/>
            <person name="Hettich R.L."/>
            <person name="Harrison S.T."/>
            <person name="Banfield J.F."/>
        </authorList>
    </citation>
    <scope>NUCLEOTIDE SEQUENCE [LARGE SCALE GENOMIC DNA]</scope>
    <source>
        <strain evidence="2">59-99</strain>
    </source>
</reference>
<comment type="caution">
    <text evidence="2">The sequence shown here is derived from an EMBL/GenBank/DDBJ whole genome shotgun (WGS) entry which is preliminary data.</text>
</comment>
<evidence type="ECO:0000256" key="1">
    <source>
        <dbReference type="SAM" id="SignalP"/>
    </source>
</evidence>
<protein>
    <recommendedName>
        <fullName evidence="4">NolW-like domain-containing protein</fullName>
    </recommendedName>
</protein>
<dbReference type="EMBL" id="MKVH01000021">
    <property type="protein sequence ID" value="OJX57755.1"/>
    <property type="molecule type" value="Genomic_DNA"/>
</dbReference>
<proteinExistence type="predicted"/>
<dbReference type="AlphaFoldDB" id="A0A1M3KZI6"/>
<feature type="signal peptide" evidence="1">
    <location>
        <begin position="1"/>
        <end position="23"/>
    </location>
</feature>